<proteinExistence type="predicted"/>
<name>A0A3R9YP27_9SPHN</name>
<comment type="caution">
    <text evidence="1">The sequence shown here is derived from an EMBL/GenBank/DDBJ whole genome shotgun (WGS) entry which is preliminary data.</text>
</comment>
<dbReference type="OrthoDB" id="543755at2"/>
<dbReference type="Pfam" id="PF05159">
    <property type="entry name" value="Capsule_synth"/>
    <property type="match status" value="2"/>
</dbReference>
<dbReference type="Proteomes" id="UP000274661">
    <property type="component" value="Unassembled WGS sequence"/>
</dbReference>
<dbReference type="GO" id="GO:0000271">
    <property type="term" value="P:polysaccharide biosynthetic process"/>
    <property type="evidence" value="ECO:0007669"/>
    <property type="project" value="InterPro"/>
</dbReference>
<dbReference type="EMBL" id="RWJF01000001">
    <property type="protein sequence ID" value="RST32143.1"/>
    <property type="molecule type" value="Genomic_DNA"/>
</dbReference>
<dbReference type="AlphaFoldDB" id="A0A3R9YP27"/>
<evidence type="ECO:0008006" key="3">
    <source>
        <dbReference type="Google" id="ProtNLM"/>
    </source>
</evidence>
<evidence type="ECO:0000313" key="1">
    <source>
        <dbReference type="EMBL" id="RST32143.1"/>
    </source>
</evidence>
<gene>
    <name evidence="1" type="ORF">HMF7854_05715</name>
</gene>
<evidence type="ECO:0000313" key="2">
    <source>
        <dbReference type="Proteomes" id="UP000274661"/>
    </source>
</evidence>
<keyword evidence="2" id="KW-1185">Reference proteome</keyword>
<dbReference type="InterPro" id="IPR007833">
    <property type="entry name" value="Capsule_polysaccharide_synth"/>
</dbReference>
<organism evidence="1 2">
    <name type="scientific">Sphingomonas ginkgonis</name>
    <dbReference type="NCBI Taxonomy" id="2315330"/>
    <lineage>
        <taxon>Bacteria</taxon>
        <taxon>Pseudomonadati</taxon>
        <taxon>Pseudomonadota</taxon>
        <taxon>Alphaproteobacteria</taxon>
        <taxon>Sphingomonadales</taxon>
        <taxon>Sphingomonadaceae</taxon>
        <taxon>Sphingomonas</taxon>
    </lineage>
</organism>
<reference evidence="1 2" key="1">
    <citation type="submission" date="2018-12" db="EMBL/GenBank/DDBJ databases">
        <title>Sphingomonas sp. HMF7854 Genome sequencing and assembly.</title>
        <authorList>
            <person name="Cha I."/>
            <person name="Kang H."/>
            <person name="Kim H."/>
            <person name="Kang J."/>
            <person name="Joh K."/>
        </authorList>
    </citation>
    <scope>NUCLEOTIDE SEQUENCE [LARGE SCALE GENOMIC DNA]</scope>
    <source>
        <strain evidence="1 2">HMF7854</strain>
    </source>
</reference>
<accession>A0A3R9YP27</accession>
<protein>
    <recommendedName>
        <fullName evidence="3">Beta-3-deoxy-D-manno-oct-2-ulosonic acid transferase</fullName>
    </recommendedName>
</protein>
<dbReference type="CDD" id="cd16439">
    <property type="entry name" value="beta_Kdo_transferase_KpsC_2"/>
    <property type="match status" value="1"/>
</dbReference>
<dbReference type="GO" id="GO:0015774">
    <property type="term" value="P:polysaccharide transport"/>
    <property type="evidence" value="ECO:0007669"/>
    <property type="project" value="InterPro"/>
</dbReference>
<sequence length="516" mass="55048">MTDQQVDALGAEIAGVRVGGDYWGEQPLLPAEPYVLVRAAEPARPSPDRTQADGPVVHWSPTRQSGANHQGVAFQISGAYDPWHLVSGAKLVVAAASDEILLVAALRGVAVEPVGDGPFAEVGSPAGLRSALRSHLLAGGTPLDPFSGQPASIAALVELLALWRSLIDRNRGIGSGMGFSRWKRPTVEPLLWSGRPFRFLDRLGDTAAGEAVATWRSRISPRTLGVLNQRGVTLVEVEDGFIRSSGLGADCVPPLSIVVDRLGAHFDPSRPSELEMLLETAEIGPELLQRARALRERIVAGGISKYAVATETLAPRAGSGRQILVPGQVEDDRSVVSGSRVHSNLELLRRVRAEEPGARILYKPHPDVEAGHRTGAIPEAACLAVADEIVRDRPITTLIGEADAVHVNTSLAGFEALMRGKPVTTHGSPFYAGWGLTTDLGEALPRRTRRRSLDELVAATLILYPRYLDPVTRLPCSPEVLVDRLAAAAAPKDGMLVRARRAQGSLKRAAGSLLGR</sequence>